<name>A0A5N6EF82_9EURO</name>
<sequence length="193" mass="21972">MDKFTPTFDCDRFTVYRTWKCQGSVIYQMTTWTDAAAYGLSWISPTKLNVVFLKVQLPTFHESYDKLAASGVELNPDTRNGLSHDLGTMLSQRIAPWETISGRAIKDLCREHPNDIIIAAPEVVGHLRIFSIVWAPQENDRPRLQGMRDFVQENFAWQIRESKIESVIRTPVQWVGSTAARLFLWGSLGPSQA</sequence>
<dbReference type="EMBL" id="ML733484">
    <property type="protein sequence ID" value="KAB8216276.1"/>
    <property type="molecule type" value="Genomic_DNA"/>
</dbReference>
<gene>
    <name evidence="1" type="ORF">BDV33DRAFT_179305</name>
</gene>
<reference evidence="1 2" key="1">
    <citation type="submission" date="2019-04" db="EMBL/GenBank/DDBJ databases">
        <title>Fungal friends and foes A comparative genomics study of 23 Aspergillus species from section Flavi.</title>
        <authorList>
            <consortium name="DOE Joint Genome Institute"/>
            <person name="Kjaerbolling I."/>
            <person name="Vesth T.C."/>
            <person name="Frisvad J.C."/>
            <person name="Nybo J.L."/>
            <person name="Theobald S."/>
            <person name="Kildgaard S."/>
            <person name="Petersen T.I."/>
            <person name="Kuo A."/>
            <person name="Sato A."/>
            <person name="Lyhne E.K."/>
            <person name="Kogle M.E."/>
            <person name="Wiebenga A."/>
            <person name="Kun R.S."/>
            <person name="Lubbers R.J."/>
            <person name="Makela M.R."/>
            <person name="Barry K."/>
            <person name="Chovatia M."/>
            <person name="Clum A."/>
            <person name="Daum C."/>
            <person name="Haridas S."/>
            <person name="He G."/>
            <person name="LaButti K."/>
            <person name="Lipzen A."/>
            <person name="Mondo S."/>
            <person name="Pangilinan J."/>
            <person name="Riley R."/>
            <person name="Salamov A."/>
            <person name="Simmons B.A."/>
            <person name="Magnuson J.K."/>
            <person name="Henrissat B."/>
            <person name="Mortensen U.H."/>
            <person name="Larsen T.O."/>
            <person name="De vries R.P."/>
            <person name="Grigoriev I.V."/>
            <person name="Machida M."/>
            <person name="Baker S.E."/>
            <person name="Andersen M.R."/>
        </authorList>
    </citation>
    <scope>NUCLEOTIDE SEQUENCE [LARGE SCALE GENOMIC DNA]</scope>
    <source>
        <strain evidence="1 2">CBS 126849</strain>
    </source>
</reference>
<proteinExistence type="predicted"/>
<accession>A0A5N6EF82</accession>
<dbReference type="AlphaFoldDB" id="A0A5N6EF82"/>
<keyword evidence="2" id="KW-1185">Reference proteome</keyword>
<dbReference type="Proteomes" id="UP000326799">
    <property type="component" value="Unassembled WGS sequence"/>
</dbReference>
<evidence type="ECO:0000313" key="2">
    <source>
        <dbReference type="Proteomes" id="UP000326799"/>
    </source>
</evidence>
<organism evidence="1 2">
    <name type="scientific">Aspergillus novoparasiticus</name>
    <dbReference type="NCBI Taxonomy" id="986946"/>
    <lineage>
        <taxon>Eukaryota</taxon>
        <taxon>Fungi</taxon>
        <taxon>Dikarya</taxon>
        <taxon>Ascomycota</taxon>
        <taxon>Pezizomycotina</taxon>
        <taxon>Eurotiomycetes</taxon>
        <taxon>Eurotiomycetidae</taxon>
        <taxon>Eurotiales</taxon>
        <taxon>Aspergillaceae</taxon>
        <taxon>Aspergillus</taxon>
        <taxon>Aspergillus subgen. Circumdati</taxon>
    </lineage>
</organism>
<protein>
    <submittedName>
        <fullName evidence="1">Uncharacterized protein</fullName>
    </submittedName>
</protein>
<evidence type="ECO:0000313" key="1">
    <source>
        <dbReference type="EMBL" id="KAB8216276.1"/>
    </source>
</evidence>